<name>A0A9N8HPZ9_9STRA</name>
<comment type="cofactor">
    <cofactor evidence="1">
        <name>[4Fe-4S] cluster</name>
        <dbReference type="ChEBI" id="CHEBI:49883"/>
    </cofactor>
</comment>
<dbReference type="PROSITE" id="PS51918">
    <property type="entry name" value="RADICAL_SAM"/>
    <property type="match status" value="1"/>
</dbReference>
<dbReference type="GO" id="GO:0070475">
    <property type="term" value="P:rRNA base methylation"/>
    <property type="evidence" value="ECO:0007669"/>
    <property type="project" value="TreeGrafter"/>
</dbReference>
<evidence type="ECO:0000313" key="14">
    <source>
        <dbReference type="EMBL" id="CAB9520630.1"/>
    </source>
</evidence>
<dbReference type="InterPro" id="IPR004383">
    <property type="entry name" value="rRNA_lsu_MTrfase_RlmN/Cfr"/>
</dbReference>
<feature type="region of interest" description="Disordered" evidence="11">
    <location>
        <begin position="434"/>
        <end position="454"/>
    </location>
</feature>
<keyword evidence="7" id="KW-0949">S-adenosyl-L-methionine</keyword>
<feature type="domain" description="Radical SAM core" evidence="13">
    <location>
        <begin position="185"/>
        <end position="428"/>
    </location>
</feature>
<dbReference type="SUPFAM" id="SSF102114">
    <property type="entry name" value="Radical SAM enzymes"/>
    <property type="match status" value="1"/>
</dbReference>
<comment type="caution">
    <text evidence="14">The sequence shown here is derived from an EMBL/GenBank/DDBJ whole genome shotgun (WGS) entry which is preliminary data.</text>
</comment>
<dbReference type="SFLD" id="SFLDG01062">
    <property type="entry name" value="methyltransferase_(Class_A)"/>
    <property type="match status" value="1"/>
</dbReference>
<dbReference type="EMBL" id="CAICTM010001119">
    <property type="protein sequence ID" value="CAB9520630.1"/>
    <property type="molecule type" value="Genomic_DNA"/>
</dbReference>
<protein>
    <submittedName>
        <fullName evidence="14">RNA methyltransferase RlmN</fullName>
    </submittedName>
</protein>
<keyword evidence="9" id="KW-0408">Iron</keyword>
<dbReference type="Pfam" id="PF04055">
    <property type="entry name" value="Radical_SAM"/>
    <property type="match status" value="1"/>
</dbReference>
<dbReference type="AlphaFoldDB" id="A0A9N8HPZ9"/>
<dbReference type="InterPro" id="IPR040072">
    <property type="entry name" value="Methyltransferase_A"/>
</dbReference>
<evidence type="ECO:0000256" key="10">
    <source>
        <dbReference type="ARBA" id="ARBA00023014"/>
    </source>
</evidence>
<feature type="region of interest" description="Disordered" evidence="11">
    <location>
        <begin position="39"/>
        <end position="61"/>
    </location>
</feature>
<keyword evidence="15" id="KW-1185">Reference proteome</keyword>
<evidence type="ECO:0000256" key="7">
    <source>
        <dbReference type="ARBA" id="ARBA00022691"/>
    </source>
</evidence>
<dbReference type="InterPro" id="IPR013785">
    <property type="entry name" value="Aldolase_TIM"/>
</dbReference>
<feature type="signal peptide" evidence="12">
    <location>
        <begin position="1"/>
        <end position="24"/>
    </location>
</feature>
<feature type="compositionally biased region" description="Basic and acidic residues" evidence="11">
    <location>
        <begin position="50"/>
        <end position="61"/>
    </location>
</feature>
<evidence type="ECO:0000313" key="15">
    <source>
        <dbReference type="Proteomes" id="UP001153069"/>
    </source>
</evidence>
<evidence type="ECO:0000256" key="8">
    <source>
        <dbReference type="ARBA" id="ARBA00022723"/>
    </source>
</evidence>
<dbReference type="GO" id="GO:0005737">
    <property type="term" value="C:cytoplasm"/>
    <property type="evidence" value="ECO:0007669"/>
    <property type="project" value="UniProtKB-SubCell"/>
</dbReference>
<organism evidence="14 15">
    <name type="scientific">Seminavis robusta</name>
    <dbReference type="NCBI Taxonomy" id="568900"/>
    <lineage>
        <taxon>Eukaryota</taxon>
        <taxon>Sar</taxon>
        <taxon>Stramenopiles</taxon>
        <taxon>Ochrophyta</taxon>
        <taxon>Bacillariophyta</taxon>
        <taxon>Bacillariophyceae</taxon>
        <taxon>Bacillariophycidae</taxon>
        <taxon>Naviculales</taxon>
        <taxon>Naviculaceae</taxon>
        <taxon>Seminavis</taxon>
    </lineage>
</organism>
<evidence type="ECO:0000256" key="9">
    <source>
        <dbReference type="ARBA" id="ARBA00023004"/>
    </source>
</evidence>
<keyword evidence="6" id="KW-0808">Transferase</keyword>
<accession>A0A9N8HPZ9</accession>
<evidence type="ECO:0000256" key="3">
    <source>
        <dbReference type="ARBA" id="ARBA00022485"/>
    </source>
</evidence>
<dbReference type="Gene3D" id="3.20.20.70">
    <property type="entry name" value="Aldolase class I"/>
    <property type="match status" value="1"/>
</dbReference>
<dbReference type="GO" id="GO:0046872">
    <property type="term" value="F:metal ion binding"/>
    <property type="evidence" value="ECO:0007669"/>
    <property type="project" value="UniProtKB-KW"/>
</dbReference>
<dbReference type="Proteomes" id="UP001153069">
    <property type="component" value="Unassembled WGS sequence"/>
</dbReference>
<dbReference type="SFLD" id="SFLDF00275">
    <property type="entry name" value="adenosine_C2_methyltransferase"/>
    <property type="match status" value="1"/>
</dbReference>
<keyword evidence="4" id="KW-0963">Cytoplasm</keyword>
<keyword evidence="12" id="KW-0732">Signal</keyword>
<comment type="subcellular location">
    <subcellularLocation>
        <location evidence="2">Cytoplasm</location>
    </subcellularLocation>
</comment>
<dbReference type="PANTHER" id="PTHR30544">
    <property type="entry name" value="23S RRNA METHYLTRANSFERASE"/>
    <property type="match status" value="1"/>
</dbReference>
<dbReference type="InterPro" id="IPR058240">
    <property type="entry name" value="rSAM_sf"/>
</dbReference>
<feature type="compositionally biased region" description="Polar residues" evidence="11">
    <location>
        <begin position="40"/>
        <end position="49"/>
    </location>
</feature>
<evidence type="ECO:0000256" key="11">
    <source>
        <dbReference type="SAM" id="MobiDB-lite"/>
    </source>
</evidence>
<keyword evidence="5 14" id="KW-0489">Methyltransferase</keyword>
<keyword evidence="3" id="KW-0004">4Fe-4S</keyword>
<dbReference type="SFLD" id="SFLDS00029">
    <property type="entry name" value="Radical_SAM"/>
    <property type="match status" value="1"/>
</dbReference>
<dbReference type="GO" id="GO:0030488">
    <property type="term" value="P:tRNA methylation"/>
    <property type="evidence" value="ECO:0007669"/>
    <property type="project" value="TreeGrafter"/>
</dbReference>
<sequence>MTRRRRIDRFVLLLAWPLLSSVKAFTLLSNQRSSLERSSNDALKSSASITEKEDALNAEKENVTPNRLGGISLSLEELSEALGGMGRAKICWDLYSIGVDPDDYFGGTMAESDREEFCKMLPSCRRTQNLSSKTLERLASLYPQGRVEGGVASLSLISISEDLTTKLLLKLADGLEVETVIIPWEGVRSTLCISSQVGCSQGCKFCATGRMGKLRSLTCDEIVAQMFFAKKIARLNNLPKITNIVFMGLGEPSDNADNVVRATQLLTSRGLFQLSASKTVVSTVAPTPDSFGLFQKAPCVLAWSVHAVNDALRKRLVPTTNYSMRELRQGLIDALNARPLNLRTVMLEVVLLKGVNDDLDHADELAAFSQVIIDSVEACKLVINVIPYNPIDVVSFEKPSKEACTAFQQRLQYEHGLYAFVRVTRGDDESAACGQLTTTAKREKQSSQPKGRAS</sequence>
<dbReference type="InterPro" id="IPR007197">
    <property type="entry name" value="rSAM"/>
</dbReference>
<dbReference type="OrthoDB" id="538249at2759"/>
<keyword evidence="10" id="KW-0411">Iron-sulfur</keyword>
<gene>
    <name evidence="14" type="ORF">SEMRO_1121_G243450.1</name>
</gene>
<dbReference type="GO" id="GO:0008173">
    <property type="term" value="F:RNA methyltransferase activity"/>
    <property type="evidence" value="ECO:0007669"/>
    <property type="project" value="InterPro"/>
</dbReference>
<evidence type="ECO:0000259" key="13">
    <source>
        <dbReference type="PROSITE" id="PS51918"/>
    </source>
</evidence>
<evidence type="ECO:0000256" key="4">
    <source>
        <dbReference type="ARBA" id="ARBA00022490"/>
    </source>
</evidence>
<reference evidence="14" key="1">
    <citation type="submission" date="2020-06" db="EMBL/GenBank/DDBJ databases">
        <authorList>
            <consortium name="Plant Systems Biology data submission"/>
        </authorList>
    </citation>
    <scope>NUCLEOTIDE SEQUENCE</scope>
    <source>
        <strain evidence="14">D6</strain>
    </source>
</reference>
<evidence type="ECO:0000256" key="12">
    <source>
        <dbReference type="SAM" id="SignalP"/>
    </source>
</evidence>
<evidence type="ECO:0000256" key="2">
    <source>
        <dbReference type="ARBA" id="ARBA00004496"/>
    </source>
</evidence>
<evidence type="ECO:0000256" key="6">
    <source>
        <dbReference type="ARBA" id="ARBA00022679"/>
    </source>
</evidence>
<keyword evidence="8" id="KW-0479">Metal-binding</keyword>
<feature type="chain" id="PRO_5040201616" evidence="12">
    <location>
        <begin position="25"/>
        <end position="454"/>
    </location>
</feature>
<dbReference type="CDD" id="cd01335">
    <property type="entry name" value="Radical_SAM"/>
    <property type="match status" value="1"/>
</dbReference>
<evidence type="ECO:0000256" key="5">
    <source>
        <dbReference type="ARBA" id="ARBA00022603"/>
    </source>
</evidence>
<proteinExistence type="predicted"/>
<dbReference type="PANTHER" id="PTHR30544:SF5">
    <property type="entry name" value="RADICAL SAM CORE DOMAIN-CONTAINING PROTEIN"/>
    <property type="match status" value="1"/>
</dbReference>
<dbReference type="GO" id="GO:0051539">
    <property type="term" value="F:4 iron, 4 sulfur cluster binding"/>
    <property type="evidence" value="ECO:0007669"/>
    <property type="project" value="UniProtKB-KW"/>
</dbReference>
<evidence type="ECO:0000256" key="1">
    <source>
        <dbReference type="ARBA" id="ARBA00001966"/>
    </source>
</evidence>